<gene>
    <name evidence="1" type="ORF">M514_27348</name>
</gene>
<evidence type="ECO:0000313" key="1">
    <source>
        <dbReference type="EMBL" id="KFD60468.1"/>
    </source>
</evidence>
<accession>A0A085MTC2</accession>
<organism evidence="1">
    <name type="scientific">Trichuris suis</name>
    <name type="common">pig whipworm</name>
    <dbReference type="NCBI Taxonomy" id="68888"/>
    <lineage>
        <taxon>Eukaryota</taxon>
        <taxon>Metazoa</taxon>
        <taxon>Ecdysozoa</taxon>
        <taxon>Nematoda</taxon>
        <taxon>Enoplea</taxon>
        <taxon>Dorylaimia</taxon>
        <taxon>Trichinellida</taxon>
        <taxon>Trichuridae</taxon>
        <taxon>Trichuris</taxon>
    </lineage>
</organism>
<dbReference type="GO" id="GO:0003677">
    <property type="term" value="F:DNA binding"/>
    <property type="evidence" value="ECO:0007669"/>
    <property type="project" value="TreeGrafter"/>
</dbReference>
<dbReference type="GO" id="GO:0005634">
    <property type="term" value="C:nucleus"/>
    <property type="evidence" value="ECO:0007669"/>
    <property type="project" value="TreeGrafter"/>
</dbReference>
<dbReference type="Proteomes" id="UP000030758">
    <property type="component" value="Unassembled WGS sequence"/>
</dbReference>
<dbReference type="InterPro" id="IPR050863">
    <property type="entry name" value="CenT-Element_Derived"/>
</dbReference>
<dbReference type="EMBL" id="KL367665">
    <property type="protein sequence ID" value="KFD60468.1"/>
    <property type="molecule type" value="Genomic_DNA"/>
</dbReference>
<sequence length="223" mass="25308">MEKPLNCCVEDMNRKGIPINGQTLRLKTLDLYGHMRKKQDKEGTQEEAKPFIPTRRWLCSTKNRLNLKSIKVTGEPAAADYAAAASFPAELKSIIADGSYHAKQAFNCDETALFWKRMPNRSYIHKSAKWATGIKAFKDRSRWYYVATRPDIDKAWTGLSCEDPSRQQEQKQKASTRILAVQCMGHGTIIHRMGPPEFHPRGEKIPAGTRISVQGFIDNTQRA</sequence>
<proteinExistence type="predicted"/>
<name>A0A085MTC2_9BILA</name>
<reference evidence="1" key="1">
    <citation type="journal article" date="2014" name="Nat. Genet.">
        <title>Genome and transcriptome of the porcine whipworm Trichuris suis.</title>
        <authorList>
            <person name="Jex A.R."/>
            <person name="Nejsum P."/>
            <person name="Schwarz E.M."/>
            <person name="Hu L."/>
            <person name="Young N.D."/>
            <person name="Hall R.S."/>
            <person name="Korhonen P.K."/>
            <person name="Liao S."/>
            <person name="Thamsborg S."/>
            <person name="Xia J."/>
            <person name="Xu P."/>
            <person name="Wang S."/>
            <person name="Scheerlinck J.P."/>
            <person name="Hofmann A."/>
            <person name="Sternberg P.W."/>
            <person name="Wang J."/>
            <person name="Gasser R.B."/>
        </authorList>
    </citation>
    <scope>NUCLEOTIDE SEQUENCE [LARGE SCALE GENOMIC DNA]</scope>
    <source>
        <strain evidence="1">DCEP-RM93F</strain>
    </source>
</reference>
<dbReference type="AlphaFoldDB" id="A0A085MTC2"/>
<dbReference type="PANTHER" id="PTHR19303:SF52">
    <property type="entry name" value="TIGGER TRANSPOSABLE ELEMENT-DERIVED PROTEIN 6"/>
    <property type="match status" value="1"/>
</dbReference>
<protein>
    <submittedName>
        <fullName evidence="1">Uncharacterized protein</fullName>
    </submittedName>
</protein>
<dbReference type="PANTHER" id="PTHR19303">
    <property type="entry name" value="TRANSPOSON"/>
    <property type="match status" value="1"/>
</dbReference>